<dbReference type="OrthoDB" id="5838738at2"/>
<dbReference type="GO" id="GO:0008736">
    <property type="term" value="F:L-fucose isomerase activity"/>
    <property type="evidence" value="ECO:0007669"/>
    <property type="project" value="InterPro"/>
</dbReference>
<proteinExistence type="predicted"/>
<evidence type="ECO:0000313" key="4">
    <source>
        <dbReference type="EMBL" id="RST81530.1"/>
    </source>
</evidence>
<dbReference type="SUPFAM" id="SSF53743">
    <property type="entry name" value="FucI/AraA N-terminal and middle domains"/>
    <property type="match status" value="1"/>
</dbReference>
<evidence type="ECO:0000259" key="3">
    <source>
        <dbReference type="Pfam" id="PF02952"/>
    </source>
</evidence>
<dbReference type="InterPro" id="IPR009015">
    <property type="entry name" value="Fucose_isomerase_N/cen_sf"/>
</dbReference>
<dbReference type="GO" id="GO:0006004">
    <property type="term" value="P:fucose metabolic process"/>
    <property type="evidence" value="ECO:0007669"/>
    <property type="project" value="InterPro"/>
</dbReference>
<keyword evidence="5" id="KW-1185">Reference proteome</keyword>
<evidence type="ECO:0000313" key="5">
    <source>
        <dbReference type="Proteomes" id="UP000278398"/>
    </source>
</evidence>
<organism evidence="4 5">
    <name type="scientific">Aquibium carbonis</name>
    <dbReference type="NCBI Taxonomy" id="2495581"/>
    <lineage>
        <taxon>Bacteria</taxon>
        <taxon>Pseudomonadati</taxon>
        <taxon>Pseudomonadota</taxon>
        <taxon>Alphaproteobacteria</taxon>
        <taxon>Hyphomicrobiales</taxon>
        <taxon>Phyllobacteriaceae</taxon>
        <taxon>Aquibium</taxon>
    </lineage>
</organism>
<keyword evidence="1" id="KW-0413">Isomerase</keyword>
<dbReference type="Proteomes" id="UP000278398">
    <property type="component" value="Unassembled WGS sequence"/>
</dbReference>
<dbReference type="PANTHER" id="PTHR36120:SF1">
    <property type="entry name" value="L-FUCOSE ISOMERASE C-TERMINAL DOMAIN-CONTAINING PROTEIN"/>
    <property type="match status" value="1"/>
</dbReference>
<evidence type="ECO:0000256" key="2">
    <source>
        <dbReference type="ARBA" id="ARBA00023277"/>
    </source>
</evidence>
<feature type="domain" description="L-fucose isomerase C-terminal" evidence="3">
    <location>
        <begin position="384"/>
        <end position="468"/>
    </location>
</feature>
<dbReference type="RefSeq" id="WP_126702451.1">
    <property type="nucleotide sequence ID" value="NZ_RWKW01000127.1"/>
</dbReference>
<comment type="caution">
    <text evidence="4">The sequence shown here is derived from an EMBL/GenBank/DDBJ whole genome shotgun (WGS) entry which is preliminary data.</text>
</comment>
<evidence type="ECO:0000256" key="1">
    <source>
        <dbReference type="ARBA" id="ARBA00023235"/>
    </source>
</evidence>
<protein>
    <recommendedName>
        <fullName evidence="3">L-fucose isomerase C-terminal domain-containing protein</fullName>
    </recommendedName>
</protein>
<dbReference type="Pfam" id="PF02952">
    <property type="entry name" value="Fucose_iso_C"/>
    <property type="match status" value="1"/>
</dbReference>
<keyword evidence="2" id="KW-0119">Carbohydrate metabolism</keyword>
<dbReference type="InterPro" id="IPR015888">
    <property type="entry name" value="Fuc_isomerase_C"/>
</dbReference>
<dbReference type="AlphaFoldDB" id="A0A429YJE1"/>
<sequence>MPVKGSATIGRVGLLPLGRPTFDVPYAEEKLAAMLAALDRTGIETAGSRSLLFDADATRAAIGALKGAGIDRLLVLQVTFTDAGMVAEAANAFDRPLAIWSVPEPRTGGRLRLNAFCGLNLAAHALGLSGRDFGHLHAAPDAPGIEATLAELLSGQRQAMPVEARAAIGDDADGIAAAEAIRGARIARIGKHPDGFPTCAYDKASIAALAGATVDELDLAELFDRAGAVSAEALRETRAAADAALAGLDDVDQAQLDRSLRLKPAIAALRAEGKYDAFAIRCWPETFTEYGGAVCGPVSMMGEARVPCACEADVYGALTTLLLQKVADAPAFLTDLVDLDADDDTGVVWHCGQAPISMADPDAVARATIHTNRKMPLLFEFPLKPGRVTFFRIRQARGRPTAVIGGGEVLKRPMAFTGTSGVVRFDTPAKILLDRIMGAALEHHMALAYGDHRNALDAAARSLGLPVLDL</sequence>
<dbReference type="PANTHER" id="PTHR36120">
    <property type="entry name" value="FUCOSE ISOMERASE"/>
    <property type="match status" value="1"/>
</dbReference>
<dbReference type="GO" id="GO:0005737">
    <property type="term" value="C:cytoplasm"/>
    <property type="evidence" value="ECO:0007669"/>
    <property type="project" value="InterPro"/>
</dbReference>
<gene>
    <name evidence="4" type="ORF">EJC49_23975</name>
</gene>
<accession>A0A429YJE1</accession>
<dbReference type="EMBL" id="RWKW01000127">
    <property type="protein sequence ID" value="RST81530.1"/>
    <property type="molecule type" value="Genomic_DNA"/>
</dbReference>
<name>A0A429YJE1_9HYPH</name>
<reference evidence="4 5" key="1">
    <citation type="submission" date="2018-12" db="EMBL/GenBank/DDBJ databases">
        <title>Mesorhizobium carbonis sp. nov., isolated from coal mine water.</title>
        <authorList>
            <person name="Xin W."/>
            <person name="Xu Z."/>
            <person name="Xiang F."/>
            <person name="Zhang J."/>
            <person name="Xi L."/>
            <person name="Liu J."/>
        </authorList>
    </citation>
    <scope>NUCLEOTIDE SEQUENCE [LARGE SCALE GENOMIC DNA]</scope>
    <source>
        <strain evidence="4 5">B2.3</strain>
    </source>
</reference>